<dbReference type="EMBL" id="CAMXCS010000001">
    <property type="protein sequence ID" value="CAI3931271.1"/>
    <property type="molecule type" value="Genomic_DNA"/>
</dbReference>
<accession>A0A9W4XH66</accession>
<keyword evidence="5" id="KW-1185">Reference proteome</keyword>
<dbReference type="Proteomes" id="UP001154255">
    <property type="component" value="Unassembled WGS sequence"/>
</dbReference>
<dbReference type="AlphaFoldDB" id="A0A9W4XH66"/>
<sequence length="111" mass="12417">MFMVILFLAFIFIILLLSKYRRSSHKKLITVTIFMIMTGMICWGYTDLIFAVGASSGIGNGFFFALVNKSWVWTIGSGLLVLSVPSALFCLLSKPKILGEEDKLLEDNDDL</sequence>
<reference evidence="2" key="1">
    <citation type="submission" date="2022-10" db="EMBL/GenBank/DDBJ databases">
        <authorList>
            <person name="Botero Cardona J."/>
        </authorList>
    </citation>
    <scope>NUCLEOTIDE SEQUENCE</scope>
    <source>
        <strain evidence="2">LMG 31819</strain>
        <strain evidence="3">R-53529</strain>
    </source>
</reference>
<name>A0A9W4XH66_9PROT</name>
<evidence type="ECO:0000313" key="4">
    <source>
        <dbReference type="Proteomes" id="UP001154255"/>
    </source>
</evidence>
<proteinExistence type="predicted"/>
<evidence type="ECO:0000313" key="3">
    <source>
        <dbReference type="EMBL" id="CAI3931271.1"/>
    </source>
</evidence>
<dbReference type="EMBL" id="CAMXCM010000001">
    <property type="protein sequence ID" value="CAI3929651.1"/>
    <property type="molecule type" value="Genomic_DNA"/>
</dbReference>
<keyword evidence="1" id="KW-0472">Membrane</keyword>
<evidence type="ECO:0000313" key="2">
    <source>
        <dbReference type="EMBL" id="CAI3929651.1"/>
    </source>
</evidence>
<evidence type="ECO:0000313" key="5">
    <source>
        <dbReference type="Proteomes" id="UP001154259"/>
    </source>
</evidence>
<protein>
    <submittedName>
        <fullName evidence="2">Uncharacterized protein</fullName>
    </submittedName>
</protein>
<comment type="caution">
    <text evidence="2">The sequence shown here is derived from an EMBL/GenBank/DDBJ whole genome shotgun (WGS) entry which is preliminary data.</text>
</comment>
<keyword evidence="1" id="KW-1133">Transmembrane helix</keyword>
<dbReference type="Proteomes" id="UP001154259">
    <property type="component" value="Unassembled WGS sequence"/>
</dbReference>
<feature type="transmembrane region" description="Helical" evidence="1">
    <location>
        <begin position="73"/>
        <end position="93"/>
    </location>
</feature>
<organism evidence="2 4">
    <name type="scientific">Commensalibacter communis</name>
    <dbReference type="NCBI Taxonomy" id="2972786"/>
    <lineage>
        <taxon>Bacteria</taxon>
        <taxon>Pseudomonadati</taxon>
        <taxon>Pseudomonadota</taxon>
        <taxon>Alphaproteobacteria</taxon>
        <taxon>Acetobacterales</taxon>
        <taxon>Acetobacteraceae</taxon>
    </lineage>
</organism>
<keyword evidence="1" id="KW-0812">Transmembrane</keyword>
<gene>
    <name evidence="3" type="ORF">R53529_LOCUS540</name>
    <name evidence="2" type="ORF">R53530_LOCUS561</name>
</gene>
<feature type="transmembrane region" description="Helical" evidence="1">
    <location>
        <begin position="28"/>
        <end position="45"/>
    </location>
</feature>
<evidence type="ECO:0000256" key="1">
    <source>
        <dbReference type="SAM" id="Phobius"/>
    </source>
</evidence>